<feature type="transmembrane region" description="Helical" evidence="1">
    <location>
        <begin position="965"/>
        <end position="987"/>
    </location>
</feature>
<name>A0A5S9PM35_9GAMM</name>
<feature type="transmembrane region" description="Helical" evidence="1">
    <location>
        <begin position="449"/>
        <end position="469"/>
    </location>
</feature>
<dbReference type="OrthoDB" id="9757904at2"/>
<dbReference type="Proteomes" id="UP000441399">
    <property type="component" value="Unassembled WGS sequence"/>
</dbReference>
<dbReference type="Gene3D" id="3.30.2090.10">
    <property type="entry name" value="Multidrug efflux transporter AcrB TolC docking domain, DN and DC subdomains"/>
    <property type="match status" value="2"/>
</dbReference>
<dbReference type="EMBL" id="CACSIO010000012">
    <property type="protein sequence ID" value="CAA0105422.1"/>
    <property type="molecule type" value="Genomic_DNA"/>
</dbReference>
<dbReference type="Pfam" id="PF00873">
    <property type="entry name" value="ACR_tran"/>
    <property type="match status" value="1"/>
</dbReference>
<evidence type="ECO:0000313" key="3">
    <source>
        <dbReference type="Proteomes" id="UP000441399"/>
    </source>
</evidence>
<protein>
    <submittedName>
        <fullName evidence="2">Efflux pump membrane transporter BepE</fullName>
    </submittedName>
</protein>
<keyword evidence="3" id="KW-1185">Reference proteome</keyword>
<dbReference type="SUPFAM" id="SSF82693">
    <property type="entry name" value="Multidrug efflux transporter AcrB pore domain, PN1, PN2, PC1 and PC2 subdomains"/>
    <property type="match status" value="4"/>
</dbReference>
<dbReference type="SUPFAM" id="SSF82866">
    <property type="entry name" value="Multidrug efflux transporter AcrB transmembrane domain"/>
    <property type="match status" value="2"/>
</dbReference>
<sequence>MTQNDSEKIASEQHTAEKTAFTDVFITRPVIAVVLSMVLVLLGLVAAFKLPVLQYPKIDSSSLIITTAYTGASAADVQGFVTEPIERVAASVPGVDYVDSLSRAGISTVTLWLDLNQSSTDAMAELSTRLSQIRFELPANAEDPAVEVRRADRPAATFYLDVMSETYSRAQLTDFLTRQINPTLATIDGVQKIGLEGSREPAMRIWLDPQRLASFNLSAADVWDALARNNITATIGRSENDQQRIDLVADTLMQSPADFERLVVKSEGKTQIRLEDVARIELGENEGDINARRDDNSAVYISVWPLPGANEIAIGDKLYTLLDELNPTLPADVKIGISYDGTLYMRNALKEIFTTLIETVILVGLVVLALMGSMRSALVPLITIPISLLGAVAMMAAMGFSLNLLTILAIVLAVGLVVDDAIVVVENVARHMREGMSRTQAALASSRQLLAPIIAMTITLAAVYAPIGMLSGLTGLLFKEFAFTLAVAVLISGVVALTLSPIMSASLSQEGGKESKGTRWVNDRFKRLEDAYRNSLNTAFAWRAQILTLGAIVSLLAAPFYVLSQKELAPTEDQAAVSIIMESPPESSLAYTTEQVHDVVSALSDTASADYFWQILTPSGGFGGVELVPFNDRDESVHDLVGPFFGKLSKVTGIKAFPILPAALPTAGNFDVELVVISVDAPEQMAGYASQLVGAAYGSGKFMFAETDLKLDLPQARFKLDRERIADLGMTMDEVNRQLMVLSSGNYVNRFNLGGKGYRVIPMVEGMDRADPASLMKHQLITPDGNRIPLSAIATLEEVTVPRVLTRFEQRNSFKIYGGVIPGVTKAQGLAALEAAAAEILPNGYQLDHSGESRQIKKEGSTLVAVLGVALAFVYFVLAVQFNSFRDPLVILLGSVPLALSGALVFPYLSMTTINIYSQIGFITLVGLIAKNGILIVEFANHLQEQGLRKAEAAREAAVTRLRPILMTTAATVLGHFPLVLVTGAGAEARNSIGIILVAGMLIGTLFTLYILPNVYALIAAEKQPQAIE</sequence>
<feature type="transmembrane region" description="Helical" evidence="1">
    <location>
        <begin position="378"/>
        <end position="398"/>
    </location>
</feature>
<feature type="transmembrane region" description="Helical" evidence="1">
    <location>
        <begin position="993"/>
        <end position="1019"/>
    </location>
</feature>
<evidence type="ECO:0000256" key="1">
    <source>
        <dbReference type="SAM" id="Phobius"/>
    </source>
</evidence>
<dbReference type="InterPro" id="IPR001036">
    <property type="entry name" value="Acrflvin-R"/>
</dbReference>
<evidence type="ECO:0000313" key="2">
    <source>
        <dbReference type="EMBL" id="CAA0105422.1"/>
    </source>
</evidence>
<dbReference type="PANTHER" id="PTHR32063">
    <property type="match status" value="1"/>
</dbReference>
<feature type="transmembrane region" description="Helical" evidence="1">
    <location>
        <begin position="889"/>
        <end position="910"/>
    </location>
</feature>
<feature type="transmembrane region" description="Helical" evidence="1">
    <location>
        <begin position="863"/>
        <end position="882"/>
    </location>
</feature>
<dbReference type="AlphaFoldDB" id="A0A5S9PM35"/>
<dbReference type="InterPro" id="IPR027463">
    <property type="entry name" value="AcrB_DN_DC_subdom"/>
</dbReference>
<feature type="transmembrane region" description="Helical" evidence="1">
    <location>
        <begin position="352"/>
        <end position="371"/>
    </location>
</feature>
<proteinExistence type="predicted"/>
<dbReference type="Gene3D" id="3.30.70.1320">
    <property type="entry name" value="Multidrug efflux transporter AcrB pore domain like"/>
    <property type="match status" value="1"/>
</dbReference>
<reference evidence="2 3" key="1">
    <citation type="submission" date="2019-11" db="EMBL/GenBank/DDBJ databases">
        <authorList>
            <person name="Holert J."/>
        </authorList>
    </citation>
    <scope>NUCLEOTIDE SEQUENCE [LARGE SCALE GENOMIC DNA]</scope>
    <source>
        <strain evidence="2">SB11_3</strain>
    </source>
</reference>
<dbReference type="PRINTS" id="PR00702">
    <property type="entry name" value="ACRIFLAVINRP"/>
</dbReference>
<feature type="transmembrane region" description="Helical" evidence="1">
    <location>
        <begin position="916"/>
        <end position="940"/>
    </location>
</feature>
<feature type="transmembrane region" description="Helical" evidence="1">
    <location>
        <begin position="404"/>
        <end position="428"/>
    </location>
</feature>
<keyword evidence="1" id="KW-0472">Membrane</keyword>
<feature type="transmembrane region" description="Helical" evidence="1">
    <location>
        <begin position="540"/>
        <end position="562"/>
    </location>
</feature>
<gene>
    <name evidence="2" type="primary">bepE_1</name>
    <name evidence="2" type="ORF">OPDIPICF_00958</name>
</gene>
<dbReference type="Gene3D" id="3.30.70.1440">
    <property type="entry name" value="Multidrug efflux transporter AcrB pore domain"/>
    <property type="match status" value="1"/>
</dbReference>
<dbReference type="SUPFAM" id="SSF82714">
    <property type="entry name" value="Multidrug efflux transporter AcrB TolC docking domain, DN and DC subdomains"/>
    <property type="match status" value="2"/>
</dbReference>
<dbReference type="GO" id="GO:0005886">
    <property type="term" value="C:plasma membrane"/>
    <property type="evidence" value="ECO:0007669"/>
    <property type="project" value="TreeGrafter"/>
</dbReference>
<dbReference type="GO" id="GO:0042910">
    <property type="term" value="F:xenobiotic transmembrane transporter activity"/>
    <property type="evidence" value="ECO:0007669"/>
    <property type="project" value="TreeGrafter"/>
</dbReference>
<dbReference type="Gene3D" id="1.20.1640.10">
    <property type="entry name" value="Multidrug efflux transporter AcrB transmembrane domain"/>
    <property type="match status" value="2"/>
</dbReference>
<feature type="transmembrane region" description="Helical" evidence="1">
    <location>
        <begin position="30"/>
        <end position="48"/>
    </location>
</feature>
<keyword evidence="1" id="KW-0812">Transmembrane</keyword>
<dbReference type="Gene3D" id="3.30.70.1430">
    <property type="entry name" value="Multidrug efflux transporter AcrB pore domain"/>
    <property type="match status" value="2"/>
</dbReference>
<feature type="transmembrane region" description="Helical" evidence="1">
    <location>
        <begin position="481"/>
        <end position="499"/>
    </location>
</feature>
<organism evidence="2 3">
    <name type="scientific">BD1-7 clade bacterium</name>
    <dbReference type="NCBI Taxonomy" id="2029982"/>
    <lineage>
        <taxon>Bacteria</taxon>
        <taxon>Pseudomonadati</taxon>
        <taxon>Pseudomonadota</taxon>
        <taxon>Gammaproteobacteria</taxon>
        <taxon>Cellvibrionales</taxon>
        <taxon>Spongiibacteraceae</taxon>
        <taxon>BD1-7 clade</taxon>
    </lineage>
</organism>
<keyword evidence="1" id="KW-1133">Transmembrane helix</keyword>
<accession>A0A5S9PM35</accession>
<dbReference type="PANTHER" id="PTHR32063:SF14">
    <property type="entry name" value="BLL4319 PROTEIN"/>
    <property type="match status" value="1"/>
</dbReference>